<gene>
    <name evidence="2" type="ORF">BFF78_02270</name>
</gene>
<dbReference type="Proteomes" id="UP000094960">
    <property type="component" value="Chromosome"/>
</dbReference>
<name>A0A1D7Y378_9ACTN</name>
<evidence type="ECO:0000256" key="1">
    <source>
        <dbReference type="SAM" id="MobiDB-lite"/>
    </source>
</evidence>
<evidence type="ECO:0000313" key="3">
    <source>
        <dbReference type="Proteomes" id="UP000094960"/>
    </source>
</evidence>
<dbReference type="KEGG" id="spun:BFF78_02270"/>
<proteinExistence type="predicted"/>
<accession>A0A1D7Y378</accession>
<reference evidence="3" key="1">
    <citation type="submission" date="2016-09" db="EMBL/GenBank/DDBJ databases">
        <title>Streptomyces puniciscabiei strain:TW1S1 Genome sequencing and assembly.</title>
        <authorList>
            <person name="Kim M.-K."/>
            <person name="Kim S.B."/>
        </authorList>
    </citation>
    <scope>NUCLEOTIDE SEQUENCE [LARGE SCALE GENOMIC DNA]</scope>
    <source>
        <strain evidence="3">TW1S1</strain>
    </source>
</reference>
<evidence type="ECO:0000313" key="2">
    <source>
        <dbReference type="EMBL" id="AOR30051.1"/>
    </source>
</evidence>
<protein>
    <submittedName>
        <fullName evidence="2">Uncharacterized protein</fullName>
    </submittedName>
</protein>
<sequence length="65" mass="6765">MEGECGQLGGGEGERVRDGVARYPDAGGVDEDDPADPVAAEQSQFRGGTVAYRLITAAVDSKYCT</sequence>
<keyword evidence="3" id="KW-1185">Reference proteome</keyword>
<dbReference type="AlphaFoldDB" id="A0A1D7Y378"/>
<feature type="region of interest" description="Disordered" evidence="1">
    <location>
        <begin position="1"/>
        <end position="42"/>
    </location>
</feature>
<feature type="compositionally biased region" description="Gly residues" evidence="1">
    <location>
        <begin position="1"/>
        <end position="11"/>
    </location>
</feature>
<dbReference type="EMBL" id="CP017248">
    <property type="protein sequence ID" value="AOR30051.1"/>
    <property type="molecule type" value="Genomic_DNA"/>
</dbReference>
<organism evidence="2 3">
    <name type="scientific">Streptomyces fodineus</name>
    <dbReference type="NCBI Taxonomy" id="1904616"/>
    <lineage>
        <taxon>Bacteria</taxon>
        <taxon>Bacillati</taxon>
        <taxon>Actinomycetota</taxon>
        <taxon>Actinomycetes</taxon>
        <taxon>Kitasatosporales</taxon>
        <taxon>Streptomycetaceae</taxon>
        <taxon>Streptomyces</taxon>
    </lineage>
</organism>